<dbReference type="SUPFAM" id="SSF82866">
    <property type="entry name" value="Multidrug efflux transporter AcrB transmembrane domain"/>
    <property type="match status" value="1"/>
</dbReference>
<comment type="subcellular location">
    <subcellularLocation>
        <location evidence="1">Membrane</location>
        <topology evidence="1">Multi-pass membrane protein</topology>
    </subcellularLocation>
</comment>
<feature type="transmembrane region" description="Helical" evidence="8">
    <location>
        <begin position="408"/>
        <end position="429"/>
    </location>
</feature>
<keyword evidence="4 8" id="KW-1133">Transmembrane helix</keyword>
<reference evidence="10" key="2">
    <citation type="submission" date="2025-09" db="UniProtKB">
        <authorList>
            <consortium name="Ensembl"/>
        </authorList>
    </citation>
    <scope>IDENTIFICATION</scope>
</reference>
<feature type="transmembrane region" description="Helical" evidence="8">
    <location>
        <begin position="450"/>
        <end position="470"/>
    </location>
</feature>
<comment type="similarity">
    <text evidence="2">Belongs to the patched family.</text>
</comment>
<evidence type="ECO:0000256" key="2">
    <source>
        <dbReference type="ARBA" id="ARBA00005585"/>
    </source>
</evidence>
<dbReference type="PANTHER" id="PTHR10796">
    <property type="entry name" value="PATCHED-RELATED"/>
    <property type="match status" value="1"/>
</dbReference>
<keyword evidence="11" id="KW-1185">Reference proteome</keyword>
<dbReference type="Gene3D" id="1.20.1640.10">
    <property type="entry name" value="Multidrug efflux transporter AcrB transmembrane domain"/>
    <property type="match status" value="1"/>
</dbReference>
<protein>
    <recommendedName>
        <fullName evidence="9">SSD domain-containing protein</fullName>
    </recommendedName>
</protein>
<name>A0A8C8YTE0_PROSS</name>
<evidence type="ECO:0000259" key="9">
    <source>
        <dbReference type="PROSITE" id="PS50156"/>
    </source>
</evidence>
<evidence type="ECO:0000313" key="10">
    <source>
        <dbReference type="Ensembl" id="ENSPSMP00000005073.1"/>
    </source>
</evidence>
<reference evidence="10" key="1">
    <citation type="submission" date="2025-08" db="UniProtKB">
        <authorList>
            <consortium name="Ensembl"/>
        </authorList>
    </citation>
    <scope>IDENTIFICATION</scope>
</reference>
<dbReference type="InterPro" id="IPR003392">
    <property type="entry name" value="PTHD_SSD"/>
</dbReference>
<dbReference type="GO" id="GO:0016020">
    <property type="term" value="C:membrane"/>
    <property type="evidence" value="ECO:0007669"/>
    <property type="project" value="UniProtKB-SubCell"/>
</dbReference>
<keyword evidence="3 8" id="KW-0812">Transmembrane</keyword>
<evidence type="ECO:0000256" key="3">
    <source>
        <dbReference type="ARBA" id="ARBA00022692"/>
    </source>
</evidence>
<feature type="domain" description="SSD" evidence="9">
    <location>
        <begin position="349"/>
        <end position="483"/>
    </location>
</feature>
<dbReference type="InterPro" id="IPR051697">
    <property type="entry name" value="Patched_domain-protein"/>
</dbReference>
<evidence type="ECO:0000256" key="6">
    <source>
        <dbReference type="ARBA" id="ARBA00023180"/>
    </source>
</evidence>
<dbReference type="PROSITE" id="PS50156">
    <property type="entry name" value="SSD"/>
    <property type="match status" value="1"/>
</dbReference>
<evidence type="ECO:0000256" key="4">
    <source>
        <dbReference type="ARBA" id="ARBA00022989"/>
    </source>
</evidence>
<proteinExistence type="inferred from homology"/>
<accession>A0A8C8YTE0</accession>
<dbReference type="AlphaFoldDB" id="A0A8C8YTE0"/>
<dbReference type="PANTHER" id="PTHR10796:SF60">
    <property type="entry name" value="PATCHED DOMAIN-CONTAINING PROTEIN 3"/>
    <property type="match status" value="1"/>
</dbReference>
<evidence type="ECO:0000256" key="1">
    <source>
        <dbReference type="ARBA" id="ARBA00004141"/>
    </source>
</evidence>
<keyword evidence="6" id="KW-0325">Glycoprotein</keyword>
<evidence type="ECO:0000256" key="5">
    <source>
        <dbReference type="ARBA" id="ARBA00023136"/>
    </source>
</evidence>
<dbReference type="GeneTree" id="ENSGT00940000158727"/>
<feature type="region of interest" description="Disordered" evidence="7">
    <location>
        <begin position="1"/>
        <end position="67"/>
    </location>
</feature>
<sequence length="494" mass="55418">CLGPQREQPRLKQTSLESPGNRWVPGDWQLQPAVTFPPTGPSEKVTCPTLQDEPSRESGTRDLSLGEPEIQTPRAAGWCCRTACLEVPLSRAFGQLGWAVGEHPWLFLLVPVLLTVALGSSLLYLPGDEKEDFEELYTPIGGPAKAQRRSVQAHFTTNDSYHFSAARRSAEASFASILVVGPADLLLEEDTFTEVGSLDDAVRSLSVGQVNGTQIPYTQVCAKYKDLCVPPNPLLYTWQKNRRLDLRNVTFPIFHHEGHPIYLTGFFGGNTLGKRMGRNRLLLGTKALRLLYYLKTERLEDKLRSRQWLTHLLNQFNNTKNRLNLKKIKVVHFTSLSRQLELAATSKTVIPLFHSAYILIVLFSVTSCYRCYHQKFRNKIWVAVSGVISAFLAVVSGFGLLLHIGVPFVITVANSPFLILGVGVDDMFIMISAWQKTSLVESIGRRMSNVYSKVAVSITITFVTNILAFYTGVMSSFRSVQYFLRRQCYSNYEA</sequence>
<evidence type="ECO:0000256" key="7">
    <source>
        <dbReference type="SAM" id="MobiDB-lite"/>
    </source>
</evidence>
<dbReference type="Pfam" id="PF02460">
    <property type="entry name" value="Patched"/>
    <property type="match status" value="1"/>
</dbReference>
<evidence type="ECO:0000313" key="11">
    <source>
        <dbReference type="Proteomes" id="UP000694414"/>
    </source>
</evidence>
<dbReference type="Ensembl" id="ENSPSMT00000006082.1">
    <property type="protein sequence ID" value="ENSPSMP00000005073.1"/>
    <property type="gene ID" value="ENSPSMG00000003949.1"/>
</dbReference>
<keyword evidence="5 8" id="KW-0472">Membrane</keyword>
<evidence type="ECO:0000256" key="8">
    <source>
        <dbReference type="SAM" id="Phobius"/>
    </source>
</evidence>
<feature type="transmembrane region" description="Helical" evidence="8">
    <location>
        <begin position="381"/>
        <end position="402"/>
    </location>
</feature>
<organism evidence="10 11">
    <name type="scientific">Prolemur simus</name>
    <name type="common">Greater bamboo lemur</name>
    <name type="synonym">Hapalemur simus</name>
    <dbReference type="NCBI Taxonomy" id="1328070"/>
    <lineage>
        <taxon>Eukaryota</taxon>
        <taxon>Metazoa</taxon>
        <taxon>Chordata</taxon>
        <taxon>Craniata</taxon>
        <taxon>Vertebrata</taxon>
        <taxon>Euteleostomi</taxon>
        <taxon>Mammalia</taxon>
        <taxon>Eutheria</taxon>
        <taxon>Euarchontoglires</taxon>
        <taxon>Primates</taxon>
        <taxon>Strepsirrhini</taxon>
        <taxon>Lemuriformes</taxon>
        <taxon>Lemuridae</taxon>
        <taxon>Prolemur</taxon>
    </lineage>
</organism>
<dbReference type="Proteomes" id="UP000694414">
    <property type="component" value="Unplaced"/>
</dbReference>
<dbReference type="InterPro" id="IPR000731">
    <property type="entry name" value="SSD"/>
</dbReference>
<feature type="transmembrane region" description="Helical" evidence="8">
    <location>
        <begin position="349"/>
        <end position="369"/>
    </location>
</feature>